<organism evidence="1 2">
    <name type="scientific">Tectimicrobiota bacterium</name>
    <dbReference type="NCBI Taxonomy" id="2528274"/>
    <lineage>
        <taxon>Bacteria</taxon>
        <taxon>Pseudomonadati</taxon>
        <taxon>Nitrospinota/Tectimicrobiota group</taxon>
        <taxon>Candidatus Tectimicrobiota</taxon>
    </lineage>
</organism>
<comment type="caution">
    <text evidence="1">The sequence shown here is derived from an EMBL/GenBank/DDBJ whole genome shotgun (WGS) entry which is preliminary data.</text>
</comment>
<accession>A0A932GPW1</accession>
<reference evidence="1" key="1">
    <citation type="submission" date="2020-07" db="EMBL/GenBank/DDBJ databases">
        <title>Huge and variable diversity of episymbiotic CPR bacteria and DPANN archaea in groundwater ecosystems.</title>
        <authorList>
            <person name="He C.Y."/>
            <person name="Keren R."/>
            <person name="Whittaker M."/>
            <person name="Farag I.F."/>
            <person name="Doudna J."/>
            <person name="Cate J.H.D."/>
            <person name="Banfield J.F."/>
        </authorList>
    </citation>
    <scope>NUCLEOTIDE SEQUENCE</scope>
    <source>
        <strain evidence="1">NC_groundwater_717_Ag_S-0.2um_59_8</strain>
    </source>
</reference>
<proteinExistence type="predicted"/>
<evidence type="ECO:0000313" key="2">
    <source>
        <dbReference type="Proteomes" id="UP000741360"/>
    </source>
</evidence>
<feature type="non-terminal residue" evidence="1">
    <location>
        <position position="169"/>
    </location>
</feature>
<gene>
    <name evidence="1" type="ORF">HYY65_07560</name>
</gene>
<dbReference type="Proteomes" id="UP000741360">
    <property type="component" value="Unassembled WGS sequence"/>
</dbReference>
<dbReference type="AlphaFoldDB" id="A0A932GPW1"/>
<dbReference type="EMBL" id="JACPSX010000141">
    <property type="protein sequence ID" value="MBI3014899.1"/>
    <property type="molecule type" value="Genomic_DNA"/>
</dbReference>
<evidence type="ECO:0000313" key="1">
    <source>
        <dbReference type="EMBL" id="MBI3014899.1"/>
    </source>
</evidence>
<dbReference type="InterPro" id="IPR058292">
    <property type="entry name" value="DUF7986"/>
</dbReference>
<sequence>MIGTSEIRTYRSLREAGKKLYVRILEVIPKSVLIATARELRLWKKGVLVGEEGDTDVLMERIIYDKRWAGKNTLDHFEGQIGDSALTDDERRRLRVMRTGRFSLFRVECVHRGSHAVLSDCLAEIQAGAPGPPLELVDFGLSETGIAGALLATRLLDAGGFFMTSGVSF</sequence>
<protein>
    <submittedName>
        <fullName evidence="1">Uncharacterized protein</fullName>
    </submittedName>
</protein>
<dbReference type="Pfam" id="PF25948">
    <property type="entry name" value="DUF7986"/>
    <property type="match status" value="1"/>
</dbReference>
<name>A0A932GPW1_UNCTE</name>